<keyword evidence="1" id="KW-0812">Transmembrane</keyword>
<organism evidence="2 3">
    <name type="scientific">Microbacterium candidum</name>
    <dbReference type="NCBI Taxonomy" id="3041922"/>
    <lineage>
        <taxon>Bacteria</taxon>
        <taxon>Bacillati</taxon>
        <taxon>Actinomycetota</taxon>
        <taxon>Actinomycetes</taxon>
        <taxon>Micrococcales</taxon>
        <taxon>Microbacteriaceae</taxon>
        <taxon>Microbacterium</taxon>
    </lineage>
</organism>
<reference evidence="2 3" key="1">
    <citation type="submission" date="2023-06" db="EMBL/GenBank/DDBJ databases">
        <title>Microbacterium sp. nov., isolated from a waste landfill.</title>
        <authorList>
            <person name="Wen W."/>
        </authorList>
    </citation>
    <scope>NUCLEOTIDE SEQUENCE [LARGE SCALE GENOMIC DNA]</scope>
    <source>
        <strain evidence="2 3">ASV49</strain>
    </source>
</reference>
<feature type="transmembrane region" description="Helical" evidence="1">
    <location>
        <begin position="376"/>
        <end position="393"/>
    </location>
</feature>
<feature type="transmembrane region" description="Helical" evidence="1">
    <location>
        <begin position="12"/>
        <end position="31"/>
    </location>
</feature>
<feature type="transmembrane region" description="Helical" evidence="1">
    <location>
        <begin position="259"/>
        <end position="279"/>
    </location>
</feature>
<feature type="transmembrane region" description="Helical" evidence="1">
    <location>
        <begin position="400"/>
        <end position="421"/>
    </location>
</feature>
<accession>A0ABT7N0Y3</accession>
<feature type="transmembrane region" description="Helical" evidence="1">
    <location>
        <begin position="59"/>
        <end position="77"/>
    </location>
</feature>
<comment type="caution">
    <text evidence="2">The sequence shown here is derived from an EMBL/GenBank/DDBJ whole genome shotgun (WGS) entry which is preliminary data.</text>
</comment>
<name>A0ABT7N0Y3_9MICO</name>
<feature type="transmembrane region" description="Helical" evidence="1">
    <location>
        <begin position="309"/>
        <end position="326"/>
    </location>
</feature>
<feature type="transmembrane region" description="Helical" evidence="1">
    <location>
        <begin position="463"/>
        <end position="484"/>
    </location>
</feature>
<dbReference type="RefSeq" id="WP_286289275.1">
    <property type="nucleotide sequence ID" value="NZ_JASXSZ010000004.1"/>
</dbReference>
<feature type="transmembrane region" description="Helical" evidence="1">
    <location>
        <begin position="116"/>
        <end position="139"/>
    </location>
</feature>
<keyword evidence="1" id="KW-1133">Transmembrane helix</keyword>
<dbReference type="Proteomes" id="UP001235064">
    <property type="component" value="Unassembled WGS sequence"/>
</dbReference>
<feature type="transmembrane region" description="Helical" evidence="1">
    <location>
        <begin position="83"/>
        <end position="104"/>
    </location>
</feature>
<feature type="transmembrane region" description="Helical" evidence="1">
    <location>
        <begin position="234"/>
        <end position="253"/>
    </location>
</feature>
<keyword evidence="1" id="KW-0472">Membrane</keyword>
<feature type="transmembrane region" description="Helical" evidence="1">
    <location>
        <begin position="286"/>
        <end position="303"/>
    </location>
</feature>
<feature type="transmembrane region" description="Helical" evidence="1">
    <location>
        <begin position="37"/>
        <end position="52"/>
    </location>
</feature>
<feature type="transmembrane region" description="Helical" evidence="1">
    <location>
        <begin position="436"/>
        <end position="456"/>
    </location>
</feature>
<gene>
    <name evidence="2" type="ORF">QSV35_13340</name>
</gene>
<evidence type="ECO:0000313" key="3">
    <source>
        <dbReference type="Proteomes" id="UP001235064"/>
    </source>
</evidence>
<feature type="transmembrane region" description="Helical" evidence="1">
    <location>
        <begin position="333"/>
        <end position="356"/>
    </location>
</feature>
<keyword evidence="3" id="KW-1185">Reference proteome</keyword>
<evidence type="ECO:0000256" key="1">
    <source>
        <dbReference type="SAM" id="Phobius"/>
    </source>
</evidence>
<feature type="transmembrane region" description="Helical" evidence="1">
    <location>
        <begin position="203"/>
        <end position="227"/>
    </location>
</feature>
<protein>
    <submittedName>
        <fullName evidence="2">Uncharacterized protein</fullName>
    </submittedName>
</protein>
<dbReference type="EMBL" id="JASXSZ010000004">
    <property type="protein sequence ID" value="MDL9980321.1"/>
    <property type="molecule type" value="Genomic_DNA"/>
</dbReference>
<sequence length="615" mass="64484">MPRGDSRLRIGLIGLIAYLAVLVGAAVWTLFGGPMTALLVLVIVPAFGALRPRWGLARAVVLLLCAVCWGTLVVFTLSRWTGVPAIALVLAVAVLGGAASAIRLHRRGWASTRGDLSALGFAGTGGVLWCTVIGIAEVLPGGAPVSWSMMGDSANNVLFARSLVEEGGIALGGANPVPLTSGLIALFMLPNHALVTSTASADIVALTQMWCWTIVAACVMSGLLLVAIVRRRDALGYLAIAGGSLLPLSWFILAGALGLGFVNFHLTLALLIGCLIVVVRARERPLATLVILSLALTSVLAVWAPLAGVPAVALALAIIGQWRAYIGLRGWRLVIAIAALLQSVVFFATVSLPSYFSQGTALKEAAGAVFVVSKRMLVAAAVATLVLGALYAWRRRSAAGVVILIAGLGGGTLGLAVLLWMRRGQQEVWAYYQLKYAWLLMALLFILAVAFAIALATSATLSAVPAAAATVVVVLSALGFAALVQATVPAYGTDPQLMRNPMARILTGDFFVDGKGDRVFHRVAQFTDAPTRSILWKSGDVDEGTTMFWIIQMSSSGVDDTGLRIYAYDRDLDSMKDLCQIRQRMGPPVEVITSGPALPSEVAQACPGLGAVIVR</sequence>
<evidence type="ECO:0000313" key="2">
    <source>
        <dbReference type="EMBL" id="MDL9980321.1"/>
    </source>
</evidence>
<proteinExistence type="predicted"/>